<proteinExistence type="predicted"/>
<feature type="signal peptide" evidence="10">
    <location>
        <begin position="1"/>
        <end position="25"/>
    </location>
</feature>
<keyword evidence="5 8" id="KW-0547">Nucleotide-binding</keyword>
<keyword evidence="10" id="KW-0732">Signal</keyword>
<feature type="chain" id="PRO_5042251098" description="Protein kinase domain-containing protein" evidence="10">
    <location>
        <begin position="26"/>
        <end position="888"/>
    </location>
</feature>
<evidence type="ECO:0000259" key="11">
    <source>
        <dbReference type="PROSITE" id="PS50011"/>
    </source>
</evidence>
<dbReference type="PROSITE" id="PS50011">
    <property type="entry name" value="PROTEIN_KINASE_DOM"/>
    <property type="match status" value="1"/>
</dbReference>
<keyword evidence="6" id="KW-0418">Kinase</keyword>
<dbReference type="InterPro" id="IPR032675">
    <property type="entry name" value="LRR_dom_sf"/>
</dbReference>
<dbReference type="SUPFAM" id="SSF52047">
    <property type="entry name" value="RNI-like"/>
    <property type="match status" value="1"/>
</dbReference>
<accession>A0AAD5DZA2</accession>
<gene>
    <name evidence="12" type="ORF">COHA_001136</name>
</gene>
<feature type="binding site" evidence="8">
    <location>
        <position position="668"/>
    </location>
    <ligand>
        <name>ATP</name>
        <dbReference type="ChEBI" id="CHEBI:30616"/>
    </ligand>
</feature>
<dbReference type="Proteomes" id="UP001205105">
    <property type="component" value="Unassembled WGS sequence"/>
</dbReference>
<dbReference type="GO" id="GO:0004672">
    <property type="term" value="F:protein kinase activity"/>
    <property type="evidence" value="ECO:0007669"/>
    <property type="project" value="InterPro"/>
</dbReference>
<feature type="region of interest" description="Disordered" evidence="9">
    <location>
        <begin position="520"/>
        <end position="549"/>
    </location>
</feature>
<keyword evidence="2" id="KW-0433">Leucine-rich repeat</keyword>
<dbReference type="InterPro" id="IPR017441">
    <property type="entry name" value="Protein_kinase_ATP_BS"/>
</dbReference>
<evidence type="ECO:0000256" key="6">
    <source>
        <dbReference type="ARBA" id="ARBA00022777"/>
    </source>
</evidence>
<dbReference type="EMBL" id="JADXDR010000019">
    <property type="protein sequence ID" value="KAI7845293.1"/>
    <property type="molecule type" value="Genomic_DNA"/>
</dbReference>
<dbReference type="PROSITE" id="PS00108">
    <property type="entry name" value="PROTEIN_KINASE_ST"/>
    <property type="match status" value="1"/>
</dbReference>
<dbReference type="GO" id="GO:0005930">
    <property type="term" value="C:axoneme"/>
    <property type="evidence" value="ECO:0007669"/>
    <property type="project" value="UniProtKB-SubCell"/>
</dbReference>
<comment type="caution">
    <text evidence="12">The sequence shown here is derived from an EMBL/GenBank/DDBJ whole genome shotgun (WGS) entry which is preliminary data.</text>
</comment>
<organism evidence="12 13">
    <name type="scientific">Chlorella ohadii</name>
    <dbReference type="NCBI Taxonomy" id="2649997"/>
    <lineage>
        <taxon>Eukaryota</taxon>
        <taxon>Viridiplantae</taxon>
        <taxon>Chlorophyta</taxon>
        <taxon>core chlorophytes</taxon>
        <taxon>Trebouxiophyceae</taxon>
        <taxon>Chlorellales</taxon>
        <taxon>Chlorellaceae</taxon>
        <taxon>Chlorella clade</taxon>
        <taxon>Chlorella</taxon>
    </lineage>
</organism>
<reference evidence="12" key="1">
    <citation type="submission" date="2020-11" db="EMBL/GenBank/DDBJ databases">
        <title>Chlorella ohadii genome sequencing and assembly.</title>
        <authorList>
            <person name="Murik O."/>
            <person name="Treves H."/>
            <person name="Kedem I."/>
            <person name="Shotland Y."/>
            <person name="Kaplan A."/>
        </authorList>
    </citation>
    <scope>NUCLEOTIDE SEQUENCE</scope>
    <source>
        <strain evidence="12">1</strain>
    </source>
</reference>
<keyword evidence="7 8" id="KW-0067">ATP-binding</keyword>
<dbReference type="Gene3D" id="3.30.200.20">
    <property type="entry name" value="Phosphorylase Kinase, domain 1"/>
    <property type="match status" value="1"/>
</dbReference>
<keyword evidence="4" id="KW-0677">Repeat</keyword>
<dbReference type="GO" id="GO:0005524">
    <property type="term" value="F:ATP binding"/>
    <property type="evidence" value="ECO:0007669"/>
    <property type="project" value="UniProtKB-UniRule"/>
</dbReference>
<name>A0AAD5DZA2_9CHLO</name>
<dbReference type="Gene3D" id="1.10.510.10">
    <property type="entry name" value="Transferase(Phosphotransferase) domain 1"/>
    <property type="match status" value="1"/>
</dbReference>
<dbReference type="InterPro" id="IPR011009">
    <property type="entry name" value="Kinase-like_dom_sf"/>
</dbReference>
<dbReference type="Gene3D" id="3.80.10.10">
    <property type="entry name" value="Ribonuclease Inhibitor"/>
    <property type="match status" value="1"/>
</dbReference>
<evidence type="ECO:0000256" key="8">
    <source>
        <dbReference type="PROSITE-ProRule" id="PRU10141"/>
    </source>
</evidence>
<protein>
    <recommendedName>
        <fullName evidence="11">Protein kinase domain-containing protein</fullName>
    </recommendedName>
</protein>
<comment type="subcellular location">
    <subcellularLocation>
        <location evidence="1">Cytoplasm</location>
        <location evidence="1">Cytoskeleton</location>
        <location evidence="1">Cilium axoneme</location>
    </subcellularLocation>
</comment>
<evidence type="ECO:0000256" key="9">
    <source>
        <dbReference type="SAM" id="MobiDB-lite"/>
    </source>
</evidence>
<keyword evidence="13" id="KW-1185">Reference proteome</keyword>
<evidence type="ECO:0000256" key="1">
    <source>
        <dbReference type="ARBA" id="ARBA00004430"/>
    </source>
</evidence>
<dbReference type="InterPro" id="IPR050647">
    <property type="entry name" value="Plant_LRR-RLKs"/>
</dbReference>
<dbReference type="InterPro" id="IPR000719">
    <property type="entry name" value="Prot_kinase_dom"/>
</dbReference>
<evidence type="ECO:0000256" key="10">
    <source>
        <dbReference type="SAM" id="SignalP"/>
    </source>
</evidence>
<feature type="domain" description="Protein kinase" evidence="11">
    <location>
        <begin position="641"/>
        <end position="888"/>
    </location>
</feature>
<dbReference type="InterPro" id="IPR008271">
    <property type="entry name" value="Ser/Thr_kinase_AS"/>
</dbReference>
<dbReference type="Pfam" id="PF00069">
    <property type="entry name" value="Pkinase"/>
    <property type="match status" value="1"/>
</dbReference>
<evidence type="ECO:0000256" key="7">
    <source>
        <dbReference type="ARBA" id="ARBA00022840"/>
    </source>
</evidence>
<dbReference type="PROSITE" id="PS00107">
    <property type="entry name" value="PROTEIN_KINASE_ATP"/>
    <property type="match status" value="1"/>
</dbReference>
<keyword evidence="3" id="KW-0808">Transferase</keyword>
<dbReference type="SUPFAM" id="SSF56112">
    <property type="entry name" value="Protein kinase-like (PK-like)"/>
    <property type="match status" value="1"/>
</dbReference>
<dbReference type="AlphaFoldDB" id="A0AAD5DZA2"/>
<evidence type="ECO:0000256" key="3">
    <source>
        <dbReference type="ARBA" id="ARBA00022679"/>
    </source>
</evidence>
<evidence type="ECO:0000256" key="4">
    <source>
        <dbReference type="ARBA" id="ARBA00022737"/>
    </source>
</evidence>
<evidence type="ECO:0000313" key="13">
    <source>
        <dbReference type="Proteomes" id="UP001205105"/>
    </source>
</evidence>
<evidence type="ECO:0000313" key="12">
    <source>
        <dbReference type="EMBL" id="KAI7845293.1"/>
    </source>
</evidence>
<dbReference type="SMART" id="SM00220">
    <property type="entry name" value="S_TKc"/>
    <property type="match status" value="1"/>
</dbReference>
<evidence type="ECO:0000256" key="5">
    <source>
        <dbReference type="ARBA" id="ARBA00022741"/>
    </source>
</evidence>
<sequence length="888" mass="95552">MRVLRSAWTPLLLLLLLAAALPRHAQPAAEGAALDEGAIMRRMRRLANEAGIVERQEGKWTGWGPNDPAHHCSWHHVTCDANKHVTQIVWKTEGPVHGDSMPLSNATTLLPEAAQLQYLTRMELEIDAAVVGLPPEWGQPGAFPSLQYLALLFPAFTAANPLPPVQHGAVPQLVDFSIILIGQTWPIPLPASWGLPGIWPSLRFLQLTAAIALPLPSEWAHGFPALEKLFLDSNTDRRLKDVRGKADRSPAAPIPDGPMHPLPAKWARGFPKLQSITLAYLGLNGTFPATWQARGSFPELQELQLGGNRLSGPLPTDVVCNLPHLQFLEDGLTDVGLQHNQLTGPAFPPAWLVLNSTLNLRRLQISNNTGLGGSLPPALNWSRLEMLYMQGTGVDGDIPEQWCRAPFARTVQQIDTDAVRHPAYIESLPPCVHKDMPNFVTWAKEALQQIPTAAGAHDPASAALAGGGGTGKLLLLLALLLASAAAATAAMGRRGHAAGAWGPAWLRRIWRSSSTAAEEEGLELLQRKPGSVEGSRGRHRGAPQPSELVPGRARLKALAQHQLGGTALLSGRPEVELLSMLHGTTHSFPLAPVAGNLGRSAQLASAAYGGAASVQLVRRWGLPTESLRMAAADLQFIAEPDGTLVQLGEGAHGVVYLAKMQDTYVAVKVFAVQSGLDSHAFWHEISLLSRCVHPMIVPVYGVAVHGELVMVAMQLMLGGSLRVALADPDLQDALRWSNHGRRVALDVAEAIAYLHEEARILHSDIKSANVLLSVDWRAALTDLGVAQVMEHTARTAAGGSRLYAAPEQLLGQRCTLAADIYSLGLLLAELTTRKPIVKRGHWQLPRPPDDCPQGVADLIDQCLSSDPRQRPTAAEALRRLRDSGSDGG</sequence>
<evidence type="ECO:0000256" key="2">
    <source>
        <dbReference type="ARBA" id="ARBA00022614"/>
    </source>
</evidence>
<dbReference type="PANTHER" id="PTHR48056">
    <property type="entry name" value="LRR RECEPTOR-LIKE SERINE/THREONINE-PROTEIN KINASE-RELATED"/>
    <property type="match status" value="1"/>
</dbReference>